<dbReference type="eggNOG" id="COG1534">
    <property type="taxonomic scope" value="Bacteria"/>
</dbReference>
<name>A0A0B3VEU2_FRATU</name>
<dbReference type="GO" id="GO:0003723">
    <property type="term" value="F:RNA binding"/>
    <property type="evidence" value="ECO:0007669"/>
    <property type="project" value="UniProtKB-UniRule"/>
</dbReference>
<dbReference type="EMBL" id="JAAGJP010000055">
    <property type="protein sequence ID" value="NDS68864.1"/>
    <property type="molecule type" value="Genomic_DNA"/>
</dbReference>
<dbReference type="SUPFAM" id="SSF75471">
    <property type="entry name" value="YhbY-like"/>
    <property type="match status" value="1"/>
</dbReference>
<reference evidence="4" key="1">
    <citation type="submission" date="2019-08" db="EMBL/GenBank/DDBJ databases">
        <authorList>
            <person name="Busch A."/>
        </authorList>
    </citation>
    <scope>NUCLEOTIDE SEQUENCE</scope>
    <source>
        <strain evidence="5">15T0085</strain>
        <strain evidence="4">17T1429</strain>
    </source>
</reference>
<accession>A0A0B3VEU2</accession>
<dbReference type="PROSITE" id="PS51295">
    <property type="entry name" value="CRM"/>
    <property type="match status" value="1"/>
</dbReference>
<evidence type="ECO:0000256" key="2">
    <source>
        <dbReference type="PROSITE-ProRule" id="PRU00626"/>
    </source>
</evidence>
<proteinExistence type="predicted"/>
<dbReference type="KEGG" id="ftv:CH67_2004"/>
<reference evidence="4" key="2">
    <citation type="submission" date="2020-02" db="EMBL/GenBank/DDBJ databases">
        <title>Using affinity propagation clustering for identifying bacterial clades and subclades with whole-genome sequences of Francisella tularensis.</title>
        <authorList>
            <person name="Homeier-Bachmann T."/>
            <person name="Abdel-Glil M.Y."/>
            <person name="Hackbart A."/>
            <person name="Hotzel H."/>
            <person name="Tomaso H."/>
        </authorList>
    </citation>
    <scope>NUCLEOTIDE SEQUENCE</scope>
    <source>
        <strain evidence="5">15T0085</strain>
        <strain evidence="4">17T1429</strain>
    </source>
</reference>
<evidence type="ECO:0000259" key="3">
    <source>
        <dbReference type="PROSITE" id="PS51295"/>
    </source>
</evidence>
<dbReference type="GeneID" id="75263962"/>
<protein>
    <submittedName>
        <fullName evidence="4">Ribosome assembly RNA-binding protein YhbY</fullName>
    </submittedName>
</protein>
<evidence type="ECO:0000313" key="4">
    <source>
        <dbReference type="EMBL" id="NDR89350.1"/>
    </source>
</evidence>
<dbReference type="Gene3D" id="3.30.110.60">
    <property type="entry name" value="YhbY-like"/>
    <property type="match status" value="1"/>
</dbReference>
<dbReference type="InterPro" id="IPR035920">
    <property type="entry name" value="YhbY-like_sf"/>
</dbReference>
<gene>
    <name evidence="4" type="primary">yhbY</name>
    <name evidence="5" type="ORF">FWI86_07585</name>
    <name evidence="4" type="ORF">FWJ04_06940</name>
</gene>
<evidence type="ECO:0000313" key="5">
    <source>
        <dbReference type="EMBL" id="NDS68864.1"/>
    </source>
</evidence>
<dbReference type="RefSeq" id="WP_003016990.1">
    <property type="nucleotide sequence ID" value="NZ_AP023459.1"/>
</dbReference>
<dbReference type="EMBL" id="JAAGKH010000054">
    <property type="protein sequence ID" value="NDR89350.1"/>
    <property type="molecule type" value="Genomic_DNA"/>
</dbReference>
<feature type="domain" description="CRM" evidence="3">
    <location>
        <begin position="1"/>
        <end position="92"/>
    </location>
</feature>
<dbReference type="SMART" id="SM01103">
    <property type="entry name" value="CRS1_YhbY"/>
    <property type="match status" value="1"/>
</dbReference>
<comment type="caution">
    <text evidence="4">The sequence shown here is derived from an EMBL/GenBank/DDBJ whole genome shotgun (WGS) entry which is preliminary data.</text>
</comment>
<sequence length="92" mass="10392">MDVKQQQKLKAQAHSLKPVVLMGEKGLTENVILEIDLALASHQLIKVKVGRLPKEEKQQIASEITQATRSELVQIIGNILVLYRRNPNKEKI</sequence>
<dbReference type="KEGG" id="ftz:CH68_1735"/>
<keyword evidence="1 2" id="KW-0694">RNA-binding</keyword>
<dbReference type="AlphaFoldDB" id="A0A0B3VEU2"/>
<dbReference type="PANTHER" id="PTHR40065">
    <property type="entry name" value="RNA-BINDING PROTEIN YHBY"/>
    <property type="match status" value="1"/>
</dbReference>
<dbReference type="InterPro" id="IPR017924">
    <property type="entry name" value="RNA-binding_YhbY"/>
</dbReference>
<dbReference type="PANTHER" id="PTHR40065:SF3">
    <property type="entry name" value="RNA-BINDING PROTEIN YHBY"/>
    <property type="match status" value="1"/>
</dbReference>
<dbReference type="HOGENOM" id="CLU_095994_2_0_6"/>
<dbReference type="Pfam" id="PF01985">
    <property type="entry name" value="CRS1_YhbY"/>
    <property type="match status" value="1"/>
</dbReference>
<dbReference type="KEGG" id="ftc:DA46_1144"/>
<dbReference type="InterPro" id="IPR001890">
    <property type="entry name" value="RNA-binding_CRM"/>
</dbReference>
<dbReference type="NCBIfam" id="TIGR00253">
    <property type="entry name" value="RNA_bind_YhbY"/>
    <property type="match status" value="1"/>
</dbReference>
<evidence type="ECO:0000256" key="1">
    <source>
        <dbReference type="ARBA" id="ARBA00022884"/>
    </source>
</evidence>
<dbReference type="OMA" id="KMALIYR"/>
<dbReference type="InterPro" id="IPR051925">
    <property type="entry name" value="RNA-binding_domain"/>
</dbReference>
<organism evidence="4">
    <name type="scientific">Francisella tularensis subsp. holarctica</name>
    <dbReference type="NCBI Taxonomy" id="119857"/>
    <lineage>
        <taxon>Bacteria</taxon>
        <taxon>Pseudomonadati</taxon>
        <taxon>Pseudomonadota</taxon>
        <taxon>Gammaproteobacteria</taxon>
        <taxon>Thiotrichales</taxon>
        <taxon>Francisellaceae</taxon>
        <taxon>Francisella</taxon>
    </lineage>
</organism>